<sequence length="271" mass="28965">MPDEILKSIDLWGADHAATAVVGPSAVLASHGDPARRFEVASLTKLFSALAVLVAVEEGTISLDDKVGPPGSTLKHLLCHSSGLGFDTEQVLAAPGVKRIYSNSGYDLAAQHLAAHAEMRFEQYLAEAVLQPLGLNSTSLDGSAAKDAVSTCADLCLLAQEMLVPTLIDHSTWSLATQSQFPDLAGIVPGWGPYTPCPWGLGPEIRGKKDPHWTGHTASSETYGHFGASGCFLWVDPTRRLACIAVTDRDFGPWAIQVWPGFCDQVRVRFS</sequence>
<dbReference type="InterPro" id="IPR050789">
    <property type="entry name" value="Diverse_Enzym_Activities"/>
</dbReference>
<protein>
    <submittedName>
        <fullName evidence="3">Unannotated protein</fullName>
    </submittedName>
</protein>
<evidence type="ECO:0000313" key="2">
    <source>
        <dbReference type="EMBL" id="CAB4555231.1"/>
    </source>
</evidence>
<evidence type="ECO:0000313" key="3">
    <source>
        <dbReference type="EMBL" id="CAB4744801.1"/>
    </source>
</evidence>
<name>A0A6J6TBL6_9ZZZZ</name>
<dbReference type="AlphaFoldDB" id="A0A6J6TBL6"/>
<proteinExistence type="predicted"/>
<dbReference type="SUPFAM" id="SSF56601">
    <property type="entry name" value="beta-lactamase/transpeptidase-like"/>
    <property type="match status" value="1"/>
</dbReference>
<dbReference type="PANTHER" id="PTHR43283">
    <property type="entry name" value="BETA-LACTAMASE-RELATED"/>
    <property type="match status" value="1"/>
</dbReference>
<dbReference type="EMBL" id="CAFBMG010000248">
    <property type="protein sequence ID" value="CAB4921639.1"/>
    <property type="molecule type" value="Genomic_DNA"/>
</dbReference>
<dbReference type="Pfam" id="PF00144">
    <property type="entry name" value="Beta-lactamase"/>
    <property type="match status" value="1"/>
</dbReference>
<dbReference type="Gene3D" id="3.40.710.10">
    <property type="entry name" value="DD-peptidase/beta-lactamase superfamily"/>
    <property type="match status" value="1"/>
</dbReference>
<evidence type="ECO:0000259" key="1">
    <source>
        <dbReference type="Pfam" id="PF00144"/>
    </source>
</evidence>
<accession>A0A6J6TBL6</accession>
<reference evidence="3" key="1">
    <citation type="submission" date="2020-05" db="EMBL/GenBank/DDBJ databases">
        <authorList>
            <person name="Chiriac C."/>
            <person name="Salcher M."/>
            <person name="Ghai R."/>
            <person name="Kavagutti S V."/>
        </authorList>
    </citation>
    <scope>NUCLEOTIDE SEQUENCE</scope>
</reference>
<organism evidence="3">
    <name type="scientific">freshwater metagenome</name>
    <dbReference type="NCBI Taxonomy" id="449393"/>
    <lineage>
        <taxon>unclassified sequences</taxon>
        <taxon>metagenomes</taxon>
        <taxon>ecological metagenomes</taxon>
    </lineage>
</organism>
<dbReference type="EMBL" id="CAEZSF010000256">
    <property type="protein sequence ID" value="CAB4555231.1"/>
    <property type="molecule type" value="Genomic_DNA"/>
</dbReference>
<dbReference type="InterPro" id="IPR012338">
    <property type="entry name" value="Beta-lactam/transpept-like"/>
</dbReference>
<gene>
    <name evidence="2" type="ORF">UFOPK1358_01872</name>
    <name evidence="3" type="ORF">UFOPK2766_01297</name>
    <name evidence="4" type="ORF">UFOPK3519_01961</name>
</gene>
<evidence type="ECO:0000313" key="4">
    <source>
        <dbReference type="EMBL" id="CAB4921639.1"/>
    </source>
</evidence>
<dbReference type="PANTHER" id="PTHR43283:SF15">
    <property type="entry name" value="CONSERVED PROTEIN"/>
    <property type="match status" value="1"/>
</dbReference>
<dbReference type="InterPro" id="IPR001466">
    <property type="entry name" value="Beta-lactam-related"/>
</dbReference>
<feature type="domain" description="Beta-lactamase-related" evidence="1">
    <location>
        <begin position="33"/>
        <end position="252"/>
    </location>
</feature>
<dbReference type="EMBL" id="CAEZYU010000056">
    <property type="protein sequence ID" value="CAB4744801.1"/>
    <property type="molecule type" value="Genomic_DNA"/>
</dbReference>